<dbReference type="Pfam" id="PF01476">
    <property type="entry name" value="LysM"/>
    <property type="match status" value="1"/>
</dbReference>
<keyword evidence="3" id="KW-0732">Signal</keyword>
<dbReference type="PANTHER" id="PTHR21666:SF263">
    <property type="entry name" value="MUREIN HYDROLASE ACTIVATOR NLPD"/>
    <property type="match status" value="1"/>
</dbReference>
<evidence type="ECO:0000259" key="4">
    <source>
        <dbReference type="PROSITE" id="PS51782"/>
    </source>
</evidence>
<keyword evidence="6" id="KW-1185">Reference proteome</keyword>
<evidence type="ECO:0000313" key="5">
    <source>
        <dbReference type="EMBL" id="MDL2059227.1"/>
    </source>
</evidence>
<dbReference type="PROSITE" id="PS51257">
    <property type="entry name" value="PROKAR_LIPOPROTEIN"/>
    <property type="match status" value="1"/>
</dbReference>
<dbReference type="CDD" id="cd12797">
    <property type="entry name" value="M23_peptidase"/>
    <property type="match status" value="1"/>
</dbReference>
<dbReference type="EMBL" id="JAKZJU020000001">
    <property type="protein sequence ID" value="MDL2059227.1"/>
    <property type="molecule type" value="Genomic_DNA"/>
</dbReference>
<dbReference type="RefSeq" id="WP_243376139.1">
    <property type="nucleotide sequence ID" value="NZ_JAKZJU020000001.1"/>
</dbReference>
<dbReference type="Gene3D" id="3.10.350.10">
    <property type="entry name" value="LysM domain"/>
    <property type="match status" value="1"/>
</dbReference>
<proteinExistence type="inferred from homology"/>
<dbReference type="InterPro" id="IPR050570">
    <property type="entry name" value="Cell_wall_metabolism_enzyme"/>
</dbReference>
<evidence type="ECO:0000256" key="1">
    <source>
        <dbReference type="ARBA" id="ARBA00038420"/>
    </source>
</evidence>
<dbReference type="InterPro" id="IPR018392">
    <property type="entry name" value="LysM"/>
</dbReference>
<comment type="similarity">
    <text evidence="1">Belongs to the E.coli NlpD/Haemophilus LppB family.</text>
</comment>
<dbReference type="Gene3D" id="2.70.70.10">
    <property type="entry name" value="Glucose Permease (Domain IIA)"/>
    <property type="match status" value="1"/>
</dbReference>
<dbReference type="InterPro" id="IPR011055">
    <property type="entry name" value="Dup_hybrid_motif"/>
</dbReference>
<evidence type="ECO:0000313" key="6">
    <source>
        <dbReference type="Proteomes" id="UP001165481"/>
    </source>
</evidence>
<dbReference type="InterPro" id="IPR036779">
    <property type="entry name" value="LysM_dom_sf"/>
</dbReference>
<feature type="compositionally biased region" description="Low complexity" evidence="2">
    <location>
        <begin position="39"/>
        <end position="53"/>
    </location>
</feature>
<dbReference type="CDD" id="cd00118">
    <property type="entry name" value="LysM"/>
    <property type="match status" value="1"/>
</dbReference>
<organism evidence="5 6">
    <name type="scientific">Mesosutterella faecium</name>
    <dbReference type="NCBI Taxonomy" id="2925194"/>
    <lineage>
        <taxon>Bacteria</taxon>
        <taxon>Pseudomonadati</taxon>
        <taxon>Pseudomonadota</taxon>
        <taxon>Betaproteobacteria</taxon>
        <taxon>Burkholderiales</taxon>
        <taxon>Sutterellaceae</taxon>
        <taxon>Mesosutterella</taxon>
    </lineage>
</organism>
<protein>
    <submittedName>
        <fullName evidence="5">LysM peptidoglycan-binding domain-containing M23 family metallopeptidase</fullName>
    </submittedName>
</protein>
<feature type="chain" id="PRO_5047058806" evidence="3">
    <location>
        <begin position="28"/>
        <end position="289"/>
    </location>
</feature>
<name>A0ABT7ILI3_9BURK</name>
<evidence type="ECO:0000256" key="2">
    <source>
        <dbReference type="SAM" id="MobiDB-lite"/>
    </source>
</evidence>
<dbReference type="SUPFAM" id="SSF51261">
    <property type="entry name" value="Duplicated hybrid motif"/>
    <property type="match status" value="1"/>
</dbReference>
<reference evidence="5" key="1">
    <citation type="submission" date="2023-03" db="EMBL/GenBank/DDBJ databases">
        <title>Mesosutterella sp. nov. isolated from porcine feces.</title>
        <authorList>
            <person name="Yu S."/>
        </authorList>
    </citation>
    <scope>NUCLEOTIDE SEQUENCE</scope>
    <source>
        <strain evidence="5">AGMB02718</strain>
    </source>
</reference>
<feature type="region of interest" description="Disordered" evidence="2">
    <location>
        <begin position="30"/>
        <end position="53"/>
    </location>
</feature>
<comment type="caution">
    <text evidence="5">The sequence shown here is derived from an EMBL/GenBank/DDBJ whole genome shotgun (WGS) entry which is preliminary data.</text>
</comment>
<accession>A0ABT7ILI3</accession>
<dbReference type="PANTHER" id="PTHR21666">
    <property type="entry name" value="PEPTIDASE-RELATED"/>
    <property type="match status" value="1"/>
</dbReference>
<dbReference type="Pfam" id="PF01551">
    <property type="entry name" value="Peptidase_M23"/>
    <property type="match status" value="1"/>
</dbReference>
<gene>
    <name evidence="5" type="ORF">MUN46_004680</name>
</gene>
<feature type="signal peptide" evidence="3">
    <location>
        <begin position="1"/>
        <end position="27"/>
    </location>
</feature>
<evidence type="ECO:0000256" key="3">
    <source>
        <dbReference type="SAM" id="SignalP"/>
    </source>
</evidence>
<dbReference type="InterPro" id="IPR016047">
    <property type="entry name" value="M23ase_b-sheet_dom"/>
</dbReference>
<dbReference type="SMART" id="SM00257">
    <property type="entry name" value="LysM"/>
    <property type="match status" value="1"/>
</dbReference>
<sequence>MSHASKLLIASSVCAALLSACSSVSLAPVDEKSSTSSTPPARTAPVPAAPAAPAEPVAQAVPLGGSPAAAPVRPAAKPAAGTYVVQRGDTLYRIAKNHGVSVHALMSENGITDPTKLETGRTLKIPGGASAARSAAAPAAAAAAPAPKTAQSAPAASAEAQTAVKTVPGTGETLQWPVKGEVTKGFSAATRGIDIKAARGTPVKAAAGGEVLLISNAFKGYGTIVILRHGDGNFVTTYGQLQSVAVKKGERVKAGQKIATVGGLNASSPVLHFEVRIAGKPVDPHEYLR</sequence>
<feature type="domain" description="LysM" evidence="4">
    <location>
        <begin position="81"/>
        <end position="125"/>
    </location>
</feature>
<dbReference type="PROSITE" id="PS51782">
    <property type="entry name" value="LYSM"/>
    <property type="match status" value="1"/>
</dbReference>
<dbReference type="Proteomes" id="UP001165481">
    <property type="component" value="Unassembled WGS sequence"/>
</dbReference>